<protein>
    <recommendedName>
        <fullName evidence="9">Amino acid permease/ SLC12A domain-containing protein</fullName>
    </recommendedName>
</protein>
<keyword evidence="5 6" id="KW-0472">Membrane</keyword>
<feature type="transmembrane region" description="Helical" evidence="6">
    <location>
        <begin position="143"/>
        <end position="164"/>
    </location>
</feature>
<dbReference type="EMBL" id="QEAP01000134">
    <property type="protein sequence ID" value="TPX74276.1"/>
    <property type="molecule type" value="Genomic_DNA"/>
</dbReference>
<keyword evidence="8" id="KW-1185">Reference proteome</keyword>
<dbReference type="InterPro" id="IPR050367">
    <property type="entry name" value="APC_superfamily"/>
</dbReference>
<evidence type="ECO:0000313" key="8">
    <source>
        <dbReference type="Proteomes" id="UP000320333"/>
    </source>
</evidence>
<evidence type="ECO:0000256" key="6">
    <source>
        <dbReference type="SAM" id="Phobius"/>
    </source>
</evidence>
<comment type="subcellular location">
    <subcellularLocation>
        <location evidence="1">Cell membrane</location>
        <topology evidence="1">Multi-pass membrane protein</topology>
    </subcellularLocation>
</comment>
<keyword evidence="3 6" id="KW-0812">Transmembrane</keyword>
<feature type="transmembrane region" description="Helical" evidence="6">
    <location>
        <begin position="309"/>
        <end position="328"/>
    </location>
</feature>
<keyword evidence="4 6" id="KW-1133">Transmembrane helix</keyword>
<dbReference type="InterPro" id="IPR002293">
    <property type="entry name" value="AA/rel_permease1"/>
</dbReference>
<dbReference type="PANTHER" id="PTHR42770:SF7">
    <property type="entry name" value="MEMBRANE PROTEIN"/>
    <property type="match status" value="1"/>
</dbReference>
<feature type="transmembrane region" description="Helical" evidence="6">
    <location>
        <begin position="171"/>
        <end position="197"/>
    </location>
</feature>
<evidence type="ECO:0000256" key="1">
    <source>
        <dbReference type="ARBA" id="ARBA00004651"/>
    </source>
</evidence>
<dbReference type="Pfam" id="PF13520">
    <property type="entry name" value="AA_permease_2"/>
    <property type="match status" value="1"/>
</dbReference>
<gene>
    <name evidence="7" type="ORF">CcCBS67573_g04457</name>
</gene>
<name>A0A507FG79_9FUNG</name>
<reference evidence="7 8" key="1">
    <citation type="journal article" date="2019" name="Sci. Rep.">
        <title>Comparative genomics of chytrid fungi reveal insights into the obligate biotrophic and pathogenic lifestyle of Synchytrium endobioticum.</title>
        <authorList>
            <person name="van de Vossenberg B.T.L.H."/>
            <person name="Warris S."/>
            <person name="Nguyen H.D.T."/>
            <person name="van Gent-Pelzer M.P.E."/>
            <person name="Joly D.L."/>
            <person name="van de Geest H.C."/>
            <person name="Bonants P.J.M."/>
            <person name="Smith D.S."/>
            <person name="Levesque C.A."/>
            <person name="van der Lee T.A.J."/>
        </authorList>
    </citation>
    <scope>NUCLEOTIDE SEQUENCE [LARGE SCALE GENOMIC DNA]</scope>
    <source>
        <strain evidence="7 8">CBS 675.73</strain>
    </source>
</reference>
<dbReference type="Gene3D" id="1.20.1740.10">
    <property type="entry name" value="Amino acid/polyamine transporter I"/>
    <property type="match status" value="1"/>
</dbReference>
<dbReference type="GO" id="GO:0005886">
    <property type="term" value="C:plasma membrane"/>
    <property type="evidence" value="ECO:0007669"/>
    <property type="project" value="UniProtKB-SubCell"/>
</dbReference>
<feature type="transmembrane region" description="Helical" evidence="6">
    <location>
        <begin position="356"/>
        <end position="376"/>
    </location>
</feature>
<evidence type="ECO:0008006" key="9">
    <source>
        <dbReference type="Google" id="ProtNLM"/>
    </source>
</evidence>
<dbReference type="OrthoDB" id="3900342at2759"/>
<feature type="transmembrane region" description="Helical" evidence="6">
    <location>
        <begin position="65"/>
        <end position="89"/>
    </location>
</feature>
<feature type="transmembrane region" description="Helical" evidence="6">
    <location>
        <begin position="37"/>
        <end position="59"/>
    </location>
</feature>
<feature type="transmembrane region" description="Helical" evidence="6">
    <location>
        <begin position="101"/>
        <end position="123"/>
    </location>
</feature>
<keyword evidence="2" id="KW-1003">Cell membrane</keyword>
<evidence type="ECO:0000256" key="3">
    <source>
        <dbReference type="ARBA" id="ARBA00022692"/>
    </source>
</evidence>
<feature type="transmembrane region" description="Helical" evidence="6">
    <location>
        <begin position="450"/>
        <end position="472"/>
    </location>
</feature>
<feature type="transmembrane region" description="Helical" evidence="6">
    <location>
        <begin position="420"/>
        <end position="444"/>
    </location>
</feature>
<sequence>MNYMNSGHEASSMNPLKDMINLRNKDFVKKRRLMKPFATWIHIWGFVTGAVISGEFSGFNGGYSYGLGSMIVAHTLFSILMISVSMNLLELTIAMPFASGCAAWAKAAFGGPVGCLIGLAYTLDMVFIGANVTLFLGTTLTSISSNLSSPILNWLVTMGFCWLLNLHPKVFFNVITALSAVSIVLVFAPLIACWGQFDLSLAWETLLPNGTISNAYFPFGLDGISKSAPLALYLLVCFESLPVAVEETKDASFSLKWGMLTANLTLLVASWTVLIICAGMKPGSVALSAVSFPYTLILTKAFPDAHPQLINIINIPAIFASQLATFYASSRHIYGLSRSGYLPRFCSLTNRWGSPWVALLITCILWFTFSLLLQFIPNSNTMTIFFALGTLFAMTAYLIQPLVYLKLHFHLPSLPRPFKVPFGLGPCFAGMNFLIAVVGILGMVSSGAVWTWSALGIFAGYAFVTPFYFFVIQHNLEKSPEKIFIKEQLKVRADESLISESSGRESKSLEAWKNLMQGTEDVSRRSDAVNTDRHHNRRGISISVTSFARKTSIASSTLQQQQQLQQPPAVKKGTKDAVDIQDNIQALWG</sequence>
<evidence type="ECO:0000313" key="7">
    <source>
        <dbReference type="EMBL" id="TPX74276.1"/>
    </source>
</evidence>
<dbReference type="AlphaFoldDB" id="A0A507FG79"/>
<comment type="caution">
    <text evidence="7">The sequence shown here is derived from an EMBL/GenBank/DDBJ whole genome shotgun (WGS) entry which is preliminary data.</text>
</comment>
<feature type="transmembrane region" description="Helical" evidence="6">
    <location>
        <begin position="257"/>
        <end position="278"/>
    </location>
</feature>
<dbReference type="STRING" id="246404.A0A507FG79"/>
<dbReference type="GO" id="GO:0022857">
    <property type="term" value="F:transmembrane transporter activity"/>
    <property type="evidence" value="ECO:0007669"/>
    <property type="project" value="InterPro"/>
</dbReference>
<dbReference type="PANTHER" id="PTHR42770">
    <property type="entry name" value="AMINO ACID TRANSPORTER-RELATED"/>
    <property type="match status" value="1"/>
</dbReference>
<evidence type="ECO:0000256" key="5">
    <source>
        <dbReference type="ARBA" id="ARBA00023136"/>
    </source>
</evidence>
<accession>A0A507FG79</accession>
<evidence type="ECO:0000256" key="4">
    <source>
        <dbReference type="ARBA" id="ARBA00022989"/>
    </source>
</evidence>
<organism evidence="7 8">
    <name type="scientific">Chytriomyces confervae</name>
    <dbReference type="NCBI Taxonomy" id="246404"/>
    <lineage>
        <taxon>Eukaryota</taxon>
        <taxon>Fungi</taxon>
        <taxon>Fungi incertae sedis</taxon>
        <taxon>Chytridiomycota</taxon>
        <taxon>Chytridiomycota incertae sedis</taxon>
        <taxon>Chytridiomycetes</taxon>
        <taxon>Chytridiales</taxon>
        <taxon>Chytriomycetaceae</taxon>
        <taxon>Chytriomyces</taxon>
    </lineage>
</organism>
<proteinExistence type="predicted"/>
<evidence type="ECO:0000256" key="2">
    <source>
        <dbReference type="ARBA" id="ARBA00022475"/>
    </source>
</evidence>
<feature type="transmembrane region" description="Helical" evidence="6">
    <location>
        <begin position="382"/>
        <end position="399"/>
    </location>
</feature>
<dbReference type="Proteomes" id="UP000320333">
    <property type="component" value="Unassembled WGS sequence"/>
</dbReference>